<dbReference type="GeneID" id="5232446"/>
<dbReference type="InterPro" id="IPR036875">
    <property type="entry name" value="Znf_CCHC_sf"/>
</dbReference>
<evidence type="ECO:0000313" key="1">
    <source>
        <dbReference type="EMBL" id="EDK45392.1"/>
    </source>
</evidence>
<dbReference type="AlphaFoldDB" id="A5E1T4"/>
<evidence type="ECO:0000313" key="2">
    <source>
        <dbReference type="Proteomes" id="UP000001996"/>
    </source>
</evidence>
<dbReference type="Proteomes" id="UP000001996">
    <property type="component" value="Unassembled WGS sequence"/>
</dbReference>
<accession>A5E1T4</accession>
<dbReference type="SUPFAM" id="SSF57756">
    <property type="entry name" value="Retrovirus zinc finger-like domains"/>
    <property type="match status" value="1"/>
</dbReference>
<proteinExistence type="predicted"/>
<dbReference type="InParanoid" id="A5E1T4"/>
<name>A5E1T4_LODEL</name>
<protein>
    <recommendedName>
        <fullName evidence="3">CCHC-type domain-containing protein</fullName>
    </recommendedName>
</protein>
<dbReference type="EMBL" id="CH981527">
    <property type="protein sequence ID" value="EDK45392.1"/>
    <property type="molecule type" value="Genomic_DNA"/>
</dbReference>
<dbReference type="KEGG" id="lel:PVL30_003057"/>
<organism evidence="1 2">
    <name type="scientific">Lodderomyces elongisporus (strain ATCC 11503 / CBS 2605 / JCM 1781 / NBRC 1676 / NRRL YB-4239)</name>
    <name type="common">Yeast</name>
    <name type="synonym">Saccharomyces elongisporus</name>
    <dbReference type="NCBI Taxonomy" id="379508"/>
    <lineage>
        <taxon>Eukaryota</taxon>
        <taxon>Fungi</taxon>
        <taxon>Dikarya</taxon>
        <taxon>Ascomycota</taxon>
        <taxon>Saccharomycotina</taxon>
        <taxon>Pichiomycetes</taxon>
        <taxon>Debaryomycetaceae</taxon>
        <taxon>Candida/Lodderomyces clade</taxon>
        <taxon>Lodderomyces</taxon>
    </lineage>
</organism>
<dbReference type="GO" id="GO:0003676">
    <property type="term" value="F:nucleic acid binding"/>
    <property type="evidence" value="ECO:0007669"/>
    <property type="project" value="InterPro"/>
</dbReference>
<dbReference type="GO" id="GO:0008270">
    <property type="term" value="F:zinc ion binding"/>
    <property type="evidence" value="ECO:0007669"/>
    <property type="project" value="InterPro"/>
</dbReference>
<keyword evidence="2" id="KW-1185">Reference proteome</keyword>
<dbReference type="HOGENOM" id="CLU_470959_0_0_1"/>
<sequence length="579" mass="65045">MTGANNFTTQNDLAVDESSLENFETDRIHSSEVPSQVLKPNCGQLLNDNSEMEAISEQTSTLVDFSSVVDITSLTRSLGVEPTKYPLIPEGVVDNHLGNQYTDVIAEIKNTIKSGFDLKVTMIIISLTLNYHLEYSTMHNLSKPDWVKLFKLLFKNLEGIMDQIIMLVDNAIPLVSYNEKYEKKTSYLQGAPIRYYLSVIKTSSYQSLMKDAYPISYTDIWKAVDVTYTSKTSMISERKTSPKSKKTTRSENTKKTCIVCGKFGHDLRNCFKLKNAKRRGSIVIENGKVCTLDNNMLKIGKGENMIDKYPELFTKKKNSTVYNELENETNKESSSVGDTDEKEKIVKLNCAERSNLVQNRKLRVPINEPTTLKTAISSPMKKFLENLNSSSHRKDFDKKLLILRGTGEEPMPITTRNTNRDILKAGRIQVNPPLRNVAAALNDLQVCKEDATNVSHISKQESETLPAAVTTNLRNLPKMNLGALKGDALGFSDSFTTSDEVPEFVEPITWGKVLEGLELVSTKGNPGPSGWKYAGYYESKYKERSLDDSVYGNTLIDIPLEVFLDIDPDFKSYIQEITS</sequence>
<evidence type="ECO:0008006" key="3">
    <source>
        <dbReference type="Google" id="ProtNLM"/>
    </source>
</evidence>
<gene>
    <name evidence="1" type="ORF">LELG_03571</name>
</gene>
<dbReference type="VEuPathDB" id="FungiDB:LELG_03571"/>
<reference evidence="1 2" key="1">
    <citation type="journal article" date="2009" name="Nature">
        <title>Evolution of pathogenicity and sexual reproduction in eight Candida genomes.</title>
        <authorList>
            <person name="Butler G."/>
            <person name="Rasmussen M.D."/>
            <person name="Lin M.F."/>
            <person name="Santos M.A."/>
            <person name="Sakthikumar S."/>
            <person name="Munro C.A."/>
            <person name="Rheinbay E."/>
            <person name="Grabherr M."/>
            <person name="Forche A."/>
            <person name="Reedy J.L."/>
            <person name="Agrafioti I."/>
            <person name="Arnaud M.B."/>
            <person name="Bates S."/>
            <person name="Brown A.J."/>
            <person name="Brunke S."/>
            <person name="Costanzo M.C."/>
            <person name="Fitzpatrick D.A."/>
            <person name="de Groot P.W."/>
            <person name="Harris D."/>
            <person name="Hoyer L.L."/>
            <person name="Hube B."/>
            <person name="Klis F.M."/>
            <person name="Kodira C."/>
            <person name="Lennard N."/>
            <person name="Logue M.E."/>
            <person name="Martin R."/>
            <person name="Neiman A.M."/>
            <person name="Nikolaou E."/>
            <person name="Quail M.A."/>
            <person name="Quinn J."/>
            <person name="Santos M.C."/>
            <person name="Schmitzberger F.F."/>
            <person name="Sherlock G."/>
            <person name="Shah P."/>
            <person name="Silverstein K.A."/>
            <person name="Skrzypek M.S."/>
            <person name="Soll D."/>
            <person name="Staggs R."/>
            <person name="Stansfield I."/>
            <person name="Stumpf M.P."/>
            <person name="Sudbery P.E."/>
            <person name="Srikantha T."/>
            <person name="Zeng Q."/>
            <person name="Berman J."/>
            <person name="Berriman M."/>
            <person name="Heitman J."/>
            <person name="Gow N.A."/>
            <person name="Lorenz M.C."/>
            <person name="Birren B.W."/>
            <person name="Kellis M."/>
            <person name="Cuomo C.A."/>
        </authorList>
    </citation>
    <scope>NUCLEOTIDE SEQUENCE [LARGE SCALE GENOMIC DNA]</scope>
    <source>
        <strain evidence="2">ATCC 11503 / BCRC 21390 / CBS 2605 / JCM 1781 / NBRC 1676 / NRRL YB-4239</strain>
    </source>
</reference>